<protein>
    <submittedName>
        <fullName evidence="7">TetR/AcrR family transcriptional regulator</fullName>
    </submittedName>
</protein>
<comment type="caution">
    <text evidence="7">The sequence shown here is derived from an EMBL/GenBank/DDBJ whole genome shotgun (WGS) entry which is preliminary data.</text>
</comment>
<accession>A0ABW4PFM7</accession>
<dbReference type="EMBL" id="JBHUFU010000003">
    <property type="protein sequence ID" value="MFD1829513.1"/>
    <property type="molecule type" value="Genomic_DNA"/>
</dbReference>
<keyword evidence="2 4" id="KW-0238">DNA-binding</keyword>
<keyword evidence="8" id="KW-1185">Reference proteome</keyword>
<evidence type="ECO:0000313" key="7">
    <source>
        <dbReference type="EMBL" id="MFD1829513.1"/>
    </source>
</evidence>
<dbReference type="Gene3D" id="1.10.357.10">
    <property type="entry name" value="Tetracycline Repressor, domain 2"/>
    <property type="match status" value="1"/>
</dbReference>
<keyword evidence="3" id="KW-0804">Transcription</keyword>
<proteinExistence type="predicted"/>
<sequence length="234" mass="24791">MGTGGGGGARGGGGGDVPLRRDARRNRESLIAAARAVYAEQGVDAPLDDIARRAGVGNATLYRHFPTRGALVEAVFRDTLAGTRRAGEEARRSEDPWEGLTSYLELVFEGLAADRGANDLMTTGVEGAPSLEELRAHNRETVGILVRRAQERGTVRPDVTAEDLLFALAALGRAVPASAAVVPGSWRRFLALLLDGLRAEAARPLPAPPISFGQLEEVLRELGPSMPGRRPAGR</sequence>
<feature type="region of interest" description="Disordered" evidence="5">
    <location>
        <begin position="1"/>
        <end position="21"/>
    </location>
</feature>
<name>A0ABW4PFM7_9ACTN</name>
<feature type="DNA-binding region" description="H-T-H motif" evidence="4">
    <location>
        <begin position="46"/>
        <end position="65"/>
    </location>
</feature>
<dbReference type="InterPro" id="IPR001647">
    <property type="entry name" value="HTH_TetR"/>
</dbReference>
<evidence type="ECO:0000313" key="8">
    <source>
        <dbReference type="Proteomes" id="UP001597365"/>
    </source>
</evidence>
<dbReference type="Pfam" id="PF00440">
    <property type="entry name" value="TetR_N"/>
    <property type="match status" value="1"/>
</dbReference>
<feature type="compositionally biased region" description="Gly residues" evidence="5">
    <location>
        <begin position="1"/>
        <end position="16"/>
    </location>
</feature>
<dbReference type="PANTHER" id="PTHR30055:SF234">
    <property type="entry name" value="HTH-TYPE TRANSCRIPTIONAL REGULATOR BETI"/>
    <property type="match status" value="1"/>
</dbReference>
<dbReference type="PROSITE" id="PS50977">
    <property type="entry name" value="HTH_TETR_2"/>
    <property type="match status" value="1"/>
</dbReference>
<evidence type="ECO:0000259" key="6">
    <source>
        <dbReference type="PROSITE" id="PS50977"/>
    </source>
</evidence>
<dbReference type="PANTHER" id="PTHR30055">
    <property type="entry name" value="HTH-TYPE TRANSCRIPTIONAL REGULATOR RUTR"/>
    <property type="match status" value="1"/>
</dbReference>
<dbReference type="PRINTS" id="PR00455">
    <property type="entry name" value="HTHTETR"/>
</dbReference>
<organism evidence="7 8">
    <name type="scientific">Streptomyces desertarenae</name>
    <dbReference type="NCBI Taxonomy" id="2666184"/>
    <lineage>
        <taxon>Bacteria</taxon>
        <taxon>Bacillati</taxon>
        <taxon>Actinomycetota</taxon>
        <taxon>Actinomycetes</taxon>
        <taxon>Kitasatosporales</taxon>
        <taxon>Streptomycetaceae</taxon>
        <taxon>Streptomyces</taxon>
    </lineage>
</organism>
<dbReference type="Proteomes" id="UP001597365">
    <property type="component" value="Unassembled WGS sequence"/>
</dbReference>
<evidence type="ECO:0000256" key="5">
    <source>
        <dbReference type="SAM" id="MobiDB-lite"/>
    </source>
</evidence>
<dbReference type="SUPFAM" id="SSF46689">
    <property type="entry name" value="Homeodomain-like"/>
    <property type="match status" value="1"/>
</dbReference>
<keyword evidence="1" id="KW-0805">Transcription regulation</keyword>
<gene>
    <name evidence="7" type="ORF">ACFSJS_07535</name>
</gene>
<dbReference type="Pfam" id="PF21597">
    <property type="entry name" value="TetR_C_43"/>
    <property type="match status" value="1"/>
</dbReference>
<dbReference type="InterPro" id="IPR009057">
    <property type="entry name" value="Homeodomain-like_sf"/>
</dbReference>
<dbReference type="RefSeq" id="WP_380898115.1">
    <property type="nucleotide sequence ID" value="NZ_JBHUFU010000003.1"/>
</dbReference>
<evidence type="ECO:0000256" key="4">
    <source>
        <dbReference type="PROSITE-ProRule" id="PRU00335"/>
    </source>
</evidence>
<evidence type="ECO:0000256" key="1">
    <source>
        <dbReference type="ARBA" id="ARBA00023015"/>
    </source>
</evidence>
<feature type="domain" description="HTH tetR-type" evidence="6">
    <location>
        <begin position="24"/>
        <end position="83"/>
    </location>
</feature>
<evidence type="ECO:0000256" key="2">
    <source>
        <dbReference type="ARBA" id="ARBA00023125"/>
    </source>
</evidence>
<dbReference type="InterPro" id="IPR050109">
    <property type="entry name" value="HTH-type_TetR-like_transc_reg"/>
</dbReference>
<dbReference type="InterPro" id="IPR049445">
    <property type="entry name" value="TetR_SbtR-like_C"/>
</dbReference>
<dbReference type="InterPro" id="IPR036271">
    <property type="entry name" value="Tet_transcr_reg_TetR-rel_C_sf"/>
</dbReference>
<evidence type="ECO:0000256" key="3">
    <source>
        <dbReference type="ARBA" id="ARBA00023163"/>
    </source>
</evidence>
<dbReference type="SUPFAM" id="SSF48498">
    <property type="entry name" value="Tetracyclin repressor-like, C-terminal domain"/>
    <property type="match status" value="1"/>
</dbReference>
<reference evidence="8" key="1">
    <citation type="journal article" date="2019" name="Int. J. Syst. Evol. Microbiol.">
        <title>The Global Catalogue of Microorganisms (GCM) 10K type strain sequencing project: providing services to taxonomists for standard genome sequencing and annotation.</title>
        <authorList>
            <consortium name="The Broad Institute Genomics Platform"/>
            <consortium name="The Broad Institute Genome Sequencing Center for Infectious Disease"/>
            <person name="Wu L."/>
            <person name="Ma J."/>
        </authorList>
    </citation>
    <scope>NUCLEOTIDE SEQUENCE [LARGE SCALE GENOMIC DNA]</scope>
    <source>
        <strain evidence="8">CGMCC 4.7455</strain>
    </source>
</reference>